<protein>
    <submittedName>
        <fullName evidence="1">Uncharacterized protein</fullName>
    </submittedName>
</protein>
<organism evidence="1 2">
    <name type="scientific">Trichonephila clavata</name>
    <name type="common">Joro spider</name>
    <name type="synonym">Nephila clavata</name>
    <dbReference type="NCBI Taxonomy" id="2740835"/>
    <lineage>
        <taxon>Eukaryota</taxon>
        <taxon>Metazoa</taxon>
        <taxon>Ecdysozoa</taxon>
        <taxon>Arthropoda</taxon>
        <taxon>Chelicerata</taxon>
        <taxon>Arachnida</taxon>
        <taxon>Araneae</taxon>
        <taxon>Araneomorphae</taxon>
        <taxon>Entelegynae</taxon>
        <taxon>Araneoidea</taxon>
        <taxon>Nephilidae</taxon>
        <taxon>Trichonephila</taxon>
    </lineage>
</organism>
<accession>A0A8X6HSS9</accession>
<name>A0A8X6HSS9_TRICU</name>
<dbReference type="EMBL" id="BMAO01029075">
    <property type="protein sequence ID" value="GFR29233.1"/>
    <property type="molecule type" value="Genomic_DNA"/>
</dbReference>
<reference evidence="1" key="1">
    <citation type="submission" date="2020-07" db="EMBL/GenBank/DDBJ databases">
        <title>Multicomponent nature underlies the extraordinary mechanical properties of spider dragline silk.</title>
        <authorList>
            <person name="Kono N."/>
            <person name="Nakamura H."/>
            <person name="Mori M."/>
            <person name="Yoshida Y."/>
            <person name="Ohtoshi R."/>
            <person name="Malay A.D."/>
            <person name="Moran D.A.P."/>
            <person name="Tomita M."/>
            <person name="Numata K."/>
            <person name="Arakawa K."/>
        </authorList>
    </citation>
    <scope>NUCLEOTIDE SEQUENCE</scope>
</reference>
<dbReference type="Proteomes" id="UP000887116">
    <property type="component" value="Unassembled WGS sequence"/>
</dbReference>
<comment type="caution">
    <text evidence="1">The sequence shown here is derived from an EMBL/GenBank/DDBJ whole genome shotgun (WGS) entry which is preliminary data.</text>
</comment>
<evidence type="ECO:0000313" key="2">
    <source>
        <dbReference type="Proteomes" id="UP000887116"/>
    </source>
</evidence>
<proteinExistence type="predicted"/>
<sequence>MSFKSKKDFLPGGRYGDPLATIETRNERSQECLRVETWSKQKPAQKWEQFLKLAVPPTTSAFRKQLVLFSWDFRLAKGAIIDYRVIINKFFFLDGNGGADRDRFSVTQSNGFAFVVVWPSMLLQDPSPCMVKRSIVLVIDVADNYF</sequence>
<evidence type="ECO:0000313" key="1">
    <source>
        <dbReference type="EMBL" id="GFR29233.1"/>
    </source>
</evidence>
<gene>
    <name evidence="1" type="ORF">TNCT_4981</name>
</gene>
<dbReference type="AlphaFoldDB" id="A0A8X6HSS9"/>
<keyword evidence="2" id="KW-1185">Reference proteome</keyword>